<feature type="region of interest" description="Disordered" evidence="1">
    <location>
        <begin position="163"/>
        <end position="269"/>
    </location>
</feature>
<evidence type="ECO:0000313" key="3">
    <source>
        <dbReference type="Proteomes" id="UP000887575"/>
    </source>
</evidence>
<keyword evidence="3" id="KW-1185">Reference proteome</keyword>
<name>A0AAF3ENX5_9BILA</name>
<protein>
    <submittedName>
        <fullName evidence="4">Uncharacterized protein</fullName>
    </submittedName>
</protein>
<feature type="region of interest" description="Disordered" evidence="1">
    <location>
        <begin position="96"/>
        <end position="142"/>
    </location>
</feature>
<organism evidence="3 4">
    <name type="scientific">Mesorhabditis belari</name>
    <dbReference type="NCBI Taxonomy" id="2138241"/>
    <lineage>
        <taxon>Eukaryota</taxon>
        <taxon>Metazoa</taxon>
        <taxon>Ecdysozoa</taxon>
        <taxon>Nematoda</taxon>
        <taxon>Chromadorea</taxon>
        <taxon>Rhabditida</taxon>
        <taxon>Rhabditina</taxon>
        <taxon>Rhabditomorpha</taxon>
        <taxon>Rhabditoidea</taxon>
        <taxon>Rhabditidae</taxon>
        <taxon>Mesorhabditinae</taxon>
        <taxon>Mesorhabditis</taxon>
    </lineage>
</organism>
<accession>A0AAF3ENX5</accession>
<dbReference type="AlphaFoldDB" id="A0AAF3ENX5"/>
<feature type="compositionally biased region" description="Polar residues" evidence="1">
    <location>
        <begin position="49"/>
        <end position="60"/>
    </location>
</feature>
<proteinExistence type="predicted"/>
<reference evidence="4" key="1">
    <citation type="submission" date="2024-02" db="UniProtKB">
        <authorList>
            <consortium name="WormBaseParasite"/>
        </authorList>
    </citation>
    <scope>IDENTIFICATION</scope>
</reference>
<feature type="region of interest" description="Disordered" evidence="1">
    <location>
        <begin position="32"/>
        <end position="68"/>
    </location>
</feature>
<dbReference type="Proteomes" id="UP000887575">
    <property type="component" value="Unassembled WGS sequence"/>
</dbReference>
<feature type="compositionally biased region" description="Polar residues" evidence="1">
    <location>
        <begin position="122"/>
        <end position="135"/>
    </location>
</feature>
<feature type="compositionally biased region" description="Basic and acidic residues" evidence="1">
    <location>
        <begin position="103"/>
        <end position="114"/>
    </location>
</feature>
<dbReference type="WBParaSite" id="MBELARI_LOCUS15618">
    <property type="protein sequence ID" value="MBELARI_LOCUS15618"/>
    <property type="gene ID" value="MBELARI_LOCUS15618"/>
</dbReference>
<keyword evidence="2" id="KW-0812">Transmembrane</keyword>
<keyword evidence="2" id="KW-1133">Transmembrane helix</keyword>
<evidence type="ECO:0000313" key="4">
    <source>
        <dbReference type="WBParaSite" id="MBELARI_LOCUS15618"/>
    </source>
</evidence>
<evidence type="ECO:0000256" key="1">
    <source>
        <dbReference type="SAM" id="MobiDB-lite"/>
    </source>
</evidence>
<keyword evidence="2" id="KW-0472">Membrane</keyword>
<feature type="transmembrane region" description="Helical" evidence="2">
    <location>
        <begin position="489"/>
        <end position="512"/>
    </location>
</feature>
<evidence type="ECO:0000256" key="2">
    <source>
        <dbReference type="SAM" id="Phobius"/>
    </source>
</evidence>
<sequence>MRRDRSRDRVNDGNQDYRRNWILVDSTVSSRHNPYERDRQVYATPSLGDPSTSRASILSSRQRDRDPESRIHSINRLNDRIQRRLAAQYNNPIYANSPTILEESERPRDSREVEVDVGPSTIHPSSHYTHNQQRLVEQRRDSSAEARLDRLIQHRNSQGEIDAVYEKRPIEGTRFGRPSQLGVGAGGRRRAQSARSSRQLPNRTSPAITQRELHARSRLSHIRAESTPSIVRPQRAPPADRQRHLSPSPQRRRRADSVDSGSLRLSREQLHSGNRWQIAGGSSENLLDQVVGDRGRPPTTLRRAPQYYSSCDVCAYKTLRPGEFCPFCARGAYPPPQASKQYYQRQQQRMDYRDYPPRRINYNRAPPPPPPPAMFQPDPYYPQVQILSARSLQRSAPYLNVRPHMMEMKAPRRPLTRYTDRKVYPPAMSWKYRPPVWDQPVNAWHHEPQLPPRRIRSPVFRYGRSLPEELYDYDVHARESERRLRQRKALALAVALLAFALVVSAGVVLAAIHY</sequence>